<comment type="caution">
    <text evidence="5">The sequence shown here is derived from an EMBL/GenBank/DDBJ whole genome shotgun (WGS) entry which is preliminary data.</text>
</comment>
<dbReference type="InterPro" id="IPR018060">
    <property type="entry name" value="HTH_AraC"/>
</dbReference>
<dbReference type="AlphaFoldDB" id="A0A1E5GG67"/>
<protein>
    <recommendedName>
        <fullName evidence="4">HTH araC/xylS-type domain-containing protein</fullName>
    </recommendedName>
</protein>
<keyword evidence="6" id="KW-1185">Reference proteome</keyword>
<dbReference type="InterPro" id="IPR046532">
    <property type="entry name" value="DUF6597"/>
</dbReference>
<dbReference type="GO" id="GO:0003700">
    <property type="term" value="F:DNA-binding transcription factor activity"/>
    <property type="evidence" value="ECO:0007669"/>
    <property type="project" value="InterPro"/>
</dbReference>
<keyword evidence="3" id="KW-0804">Transcription</keyword>
<reference evidence="6" key="1">
    <citation type="submission" date="2016-09" db="EMBL/GenBank/DDBJ databases">
        <authorList>
            <person name="Gulvik C.A."/>
        </authorList>
    </citation>
    <scope>NUCLEOTIDE SEQUENCE [LARGE SCALE GENOMIC DNA]</scope>
    <source>
        <strain evidence="6">DSM 23328</strain>
    </source>
</reference>
<dbReference type="STRING" id="903984.BCR21_09165"/>
<dbReference type="SMART" id="SM00342">
    <property type="entry name" value="HTH_ARAC"/>
    <property type="match status" value="1"/>
</dbReference>
<dbReference type="Pfam" id="PF20240">
    <property type="entry name" value="DUF6597"/>
    <property type="match status" value="1"/>
</dbReference>
<evidence type="ECO:0000313" key="6">
    <source>
        <dbReference type="Proteomes" id="UP000094068"/>
    </source>
</evidence>
<sequence length="273" mass="31812">MDYRPQVWQDNTSDYQEVAPDFRLRPYIQSYWFSYVDSSSPPSRIIPDLCSDLIVQLSVELDVLQINISGPNTSFFYSYSDQPTVYLGIRYYLGGMYPFFKQSFKGLKDQLVELALLEKRMAIDMTDKLSGKKSLHDLIKGIDLFFLERLNWLSAKKISIPIQMFIEDHRHVISYAESTVNSSLSERSLQRLFREETGLSPYEAFDVLRFQKVYQELISGPNISHLDLVEKYGFFDQAHYSRKMKKMTGLTPQAICQHVGILQDKNCARDYNK</sequence>
<dbReference type="Pfam" id="PF12833">
    <property type="entry name" value="HTH_18"/>
    <property type="match status" value="1"/>
</dbReference>
<dbReference type="EMBL" id="MIJZ01000013">
    <property type="protein sequence ID" value="OEG11714.1"/>
    <property type="molecule type" value="Genomic_DNA"/>
</dbReference>
<dbReference type="PANTHER" id="PTHR46796:SF13">
    <property type="entry name" value="HTH-TYPE TRANSCRIPTIONAL ACTIVATOR RHAS"/>
    <property type="match status" value="1"/>
</dbReference>
<evidence type="ECO:0000313" key="5">
    <source>
        <dbReference type="EMBL" id="OEG11714.1"/>
    </source>
</evidence>
<dbReference type="InterPro" id="IPR050204">
    <property type="entry name" value="AraC_XylS_family_regulators"/>
</dbReference>
<dbReference type="PROSITE" id="PS01124">
    <property type="entry name" value="HTH_ARAC_FAMILY_2"/>
    <property type="match status" value="1"/>
</dbReference>
<dbReference type="Gene3D" id="1.10.10.60">
    <property type="entry name" value="Homeodomain-like"/>
    <property type="match status" value="1"/>
</dbReference>
<organism evidence="5 6">
    <name type="scientific">Enterococcus ureasiticus</name>
    <dbReference type="NCBI Taxonomy" id="903984"/>
    <lineage>
        <taxon>Bacteria</taxon>
        <taxon>Bacillati</taxon>
        <taxon>Bacillota</taxon>
        <taxon>Bacilli</taxon>
        <taxon>Lactobacillales</taxon>
        <taxon>Enterococcaceae</taxon>
        <taxon>Enterococcus</taxon>
    </lineage>
</organism>
<name>A0A1E5GG67_9ENTE</name>
<keyword evidence="1" id="KW-0805">Transcription regulation</keyword>
<dbReference type="GO" id="GO:0043565">
    <property type="term" value="F:sequence-specific DNA binding"/>
    <property type="evidence" value="ECO:0007669"/>
    <property type="project" value="InterPro"/>
</dbReference>
<accession>A0A1E5GG67</accession>
<evidence type="ECO:0000259" key="4">
    <source>
        <dbReference type="PROSITE" id="PS01124"/>
    </source>
</evidence>
<evidence type="ECO:0000256" key="3">
    <source>
        <dbReference type="ARBA" id="ARBA00023163"/>
    </source>
</evidence>
<dbReference type="PANTHER" id="PTHR46796">
    <property type="entry name" value="HTH-TYPE TRANSCRIPTIONAL ACTIVATOR RHAS-RELATED"/>
    <property type="match status" value="1"/>
</dbReference>
<dbReference type="Proteomes" id="UP000094068">
    <property type="component" value="Unassembled WGS sequence"/>
</dbReference>
<dbReference type="OrthoDB" id="323290at2"/>
<evidence type="ECO:0000256" key="2">
    <source>
        <dbReference type="ARBA" id="ARBA00023125"/>
    </source>
</evidence>
<proteinExistence type="predicted"/>
<evidence type="ECO:0000256" key="1">
    <source>
        <dbReference type="ARBA" id="ARBA00023015"/>
    </source>
</evidence>
<keyword evidence="2" id="KW-0238">DNA-binding</keyword>
<feature type="domain" description="HTH araC/xylS-type" evidence="4">
    <location>
        <begin position="156"/>
        <end position="258"/>
    </location>
</feature>
<gene>
    <name evidence="5" type="ORF">BCR21_09165</name>
</gene>